<keyword evidence="8" id="KW-1185">Reference proteome</keyword>
<evidence type="ECO:0000256" key="3">
    <source>
        <dbReference type="ARBA" id="ARBA00022723"/>
    </source>
</evidence>
<keyword evidence="3" id="KW-0479">Metal-binding</keyword>
<evidence type="ECO:0000256" key="2">
    <source>
        <dbReference type="ARBA" id="ARBA00005988"/>
    </source>
</evidence>
<dbReference type="Pfam" id="PF24827">
    <property type="entry name" value="AstE_AspA_cat"/>
    <property type="match status" value="1"/>
</dbReference>
<evidence type="ECO:0000259" key="6">
    <source>
        <dbReference type="Pfam" id="PF24827"/>
    </source>
</evidence>
<dbReference type="Gene3D" id="3.40.630.10">
    <property type="entry name" value="Zn peptidases"/>
    <property type="match status" value="1"/>
</dbReference>
<protein>
    <submittedName>
        <fullName evidence="7">M14 family metallopeptidase</fullName>
    </submittedName>
</protein>
<evidence type="ECO:0000256" key="5">
    <source>
        <dbReference type="ARBA" id="ARBA00022833"/>
    </source>
</evidence>
<dbReference type="InterPro" id="IPR055438">
    <property type="entry name" value="AstE_AspA_cat"/>
</dbReference>
<keyword evidence="5" id="KW-0862">Zinc</keyword>
<dbReference type="InterPro" id="IPR057246">
    <property type="entry name" value="CARBOXYPEPT_ZN_1"/>
</dbReference>
<dbReference type="PANTHER" id="PTHR37326">
    <property type="entry name" value="BLL3975 PROTEIN"/>
    <property type="match status" value="1"/>
</dbReference>
<sequence length="313" mass="34628">MCYINNQQLKKGCKLETIIPVINHNLELPVCAIKGDEEGPVVLISAGVHGAEYIGIETAMTLSKELKPSQIRGTILFLLVANPSAAYTYTRRFVPEDGKNLNRMFPGKKDGTLSEKIAYTMEKELQNQADYYIDLHSGDTSERVMSFVYYAGVATEEVSEKSRMMAEATGMAIRVKSTAITGSYNYAAIQGIPSILMERGGQGAFLPEELESYRQEVKQVLVHLGVLRDEILTEKQEQKEVLTATYINSEAQGFWYPCKRPGDTFLEGELLGTVKDVWGNELQAVCGAYDGIILYETVCMGVSQGESLIAYGK</sequence>
<dbReference type="CDD" id="cd06254">
    <property type="entry name" value="M14_ASTE_ASPA-like"/>
    <property type="match status" value="1"/>
</dbReference>
<dbReference type="PROSITE" id="PS00132">
    <property type="entry name" value="CARBOXYPEPT_ZN_1"/>
    <property type="match status" value="1"/>
</dbReference>
<dbReference type="InterPro" id="IPR053138">
    <property type="entry name" value="N-alpha-Ac-DABA_deacetylase"/>
</dbReference>
<dbReference type="PIRSF" id="PIRSF039012">
    <property type="entry name" value="ASP"/>
    <property type="match status" value="1"/>
</dbReference>
<organism evidence="7 8">
    <name type="scientific">Lacrimispora xylanolytica</name>
    <dbReference type="NCBI Taxonomy" id="29375"/>
    <lineage>
        <taxon>Bacteria</taxon>
        <taxon>Bacillati</taxon>
        <taxon>Bacillota</taxon>
        <taxon>Clostridia</taxon>
        <taxon>Lachnospirales</taxon>
        <taxon>Lachnospiraceae</taxon>
        <taxon>Lacrimispora</taxon>
    </lineage>
</organism>
<feature type="domain" description="Succinylglutamate desuccinylase/Aspartoacylase catalytic" evidence="6">
    <location>
        <begin position="39"/>
        <end position="223"/>
    </location>
</feature>
<evidence type="ECO:0000313" key="7">
    <source>
        <dbReference type="EMBL" id="WAJ23718.1"/>
    </source>
</evidence>
<dbReference type="Proteomes" id="UP001163115">
    <property type="component" value="Chromosome"/>
</dbReference>
<name>A0ABY7AD48_9FIRM</name>
<comment type="similarity">
    <text evidence="2">Belongs to the peptidase M14 family.</text>
</comment>
<comment type="cofactor">
    <cofactor evidence="1">
        <name>Zn(2+)</name>
        <dbReference type="ChEBI" id="CHEBI:29105"/>
    </cofactor>
</comment>
<gene>
    <name evidence="7" type="ORF">OW255_19530</name>
</gene>
<evidence type="ECO:0000313" key="8">
    <source>
        <dbReference type="Proteomes" id="UP001163115"/>
    </source>
</evidence>
<dbReference type="InterPro" id="IPR043795">
    <property type="entry name" value="N-alpha-Ac-DABA-like"/>
</dbReference>
<dbReference type="PANTHER" id="PTHR37326:SF1">
    <property type="entry name" value="BLL3975 PROTEIN"/>
    <property type="match status" value="1"/>
</dbReference>
<dbReference type="EMBL" id="CP113524">
    <property type="protein sequence ID" value="WAJ23718.1"/>
    <property type="molecule type" value="Genomic_DNA"/>
</dbReference>
<proteinExistence type="inferred from homology"/>
<evidence type="ECO:0000256" key="4">
    <source>
        <dbReference type="ARBA" id="ARBA00022801"/>
    </source>
</evidence>
<accession>A0ABY7AD48</accession>
<evidence type="ECO:0000256" key="1">
    <source>
        <dbReference type="ARBA" id="ARBA00001947"/>
    </source>
</evidence>
<dbReference type="SUPFAM" id="SSF53187">
    <property type="entry name" value="Zn-dependent exopeptidases"/>
    <property type="match status" value="1"/>
</dbReference>
<dbReference type="RefSeq" id="WP_268115072.1">
    <property type="nucleotide sequence ID" value="NZ_CP113524.1"/>
</dbReference>
<reference evidence="7" key="1">
    <citation type="submission" date="2022-11" db="EMBL/GenBank/DDBJ databases">
        <title>Lacrimispora xylanolytica sy1, complete genome.</title>
        <authorList>
            <person name="Choi S."/>
        </authorList>
    </citation>
    <scope>NUCLEOTIDE SEQUENCE</scope>
    <source>
        <strain evidence="7">Sy1</strain>
    </source>
</reference>
<keyword evidence="4" id="KW-0378">Hydrolase</keyword>